<accession>A0A5C8FAR8</accession>
<dbReference type="Proteomes" id="UP000324574">
    <property type="component" value="Unassembled WGS sequence"/>
</dbReference>
<dbReference type="RefSeq" id="WP_147525588.1">
    <property type="nucleotide sequence ID" value="NZ_SAYG01000002.1"/>
</dbReference>
<name>A0A5C8FAR8_9SPIR</name>
<protein>
    <recommendedName>
        <fullName evidence="5">Alpha-1,2-fucosyltransferase</fullName>
    </recommendedName>
</protein>
<evidence type="ECO:0000313" key="4">
    <source>
        <dbReference type="Proteomes" id="UP000324574"/>
    </source>
</evidence>
<reference evidence="3 4" key="1">
    <citation type="journal article" date="1992" name="Lakartidningen">
        <title>[Penicillin V and not amoxicillin is the first choice preparation in acute otitis].</title>
        <authorList>
            <person name="Kamme C."/>
            <person name="Lundgren K."/>
            <person name="Prellner K."/>
        </authorList>
    </citation>
    <scope>NUCLEOTIDE SEQUENCE [LARGE SCALE GENOMIC DNA]</scope>
    <source>
        <strain evidence="3 4">PC3714II</strain>
    </source>
</reference>
<evidence type="ECO:0000313" key="3">
    <source>
        <dbReference type="EMBL" id="TXJ46669.1"/>
    </source>
</evidence>
<dbReference type="EMBL" id="SAYG01000002">
    <property type="protein sequence ID" value="TXJ46669.1"/>
    <property type="molecule type" value="Genomic_DNA"/>
</dbReference>
<sequence length="334" mass="40358">MLYYKYRKIINYLTWIIPNGNLRREIRNIFKKLLETSDKIDYFVDNINRIDYIENKDNYVILKVAGGFTDQILTYIVGKYIQIKYNRKVKYDLGWYEFHGMDDYNLDKRNFDLLNVFPNLDFNVATKEEASLYRNLFYFRTSIGEEFHNLLTTRKKLYLAVRPNELECYYSFKNDFNKIFDFDNNLYIKISCGNEKVYNKIISSACPVAIHIRAGDLLKDLKKLDKKYFLKSIEIINKKLYPQKPTFFIFSNDMNYVKKNIINSKFKFYDIEFVEENDNDKGFIDWYLMFKCRHIISTVGRFAITVYAFIDYNDKILITPENMREYYIENIDKI</sequence>
<dbReference type="AlphaFoldDB" id="A0A5C8FAR8"/>
<dbReference type="InterPro" id="IPR002516">
    <property type="entry name" value="Glyco_trans_11"/>
</dbReference>
<proteinExistence type="predicted"/>
<keyword evidence="2" id="KW-0808">Transferase</keyword>
<evidence type="ECO:0008006" key="5">
    <source>
        <dbReference type="Google" id="ProtNLM"/>
    </source>
</evidence>
<comment type="caution">
    <text evidence="3">The sequence shown here is derived from an EMBL/GenBank/DDBJ whole genome shotgun (WGS) entry which is preliminary data.</text>
</comment>
<dbReference type="PANTHER" id="PTHR11927">
    <property type="entry name" value="GALACTOSIDE 2-L-FUCOSYLTRANSFERASE"/>
    <property type="match status" value="1"/>
</dbReference>
<keyword evidence="1" id="KW-0328">Glycosyltransferase</keyword>
<evidence type="ECO:0000256" key="2">
    <source>
        <dbReference type="ARBA" id="ARBA00022679"/>
    </source>
</evidence>
<dbReference type="GO" id="GO:0008107">
    <property type="term" value="F:galactoside 2-alpha-L-fucosyltransferase activity"/>
    <property type="evidence" value="ECO:0007669"/>
    <property type="project" value="InterPro"/>
</dbReference>
<gene>
    <name evidence="3" type="ORF">EPJ70_00555</name>
</gene>
<dbReference type="Pfam" id="PF01531">
    <property type="entry name" value="Glyco_transf_11"/>
    <property type="match status" value="1"/>
</dbReference>
<dbReference type="PANTHER" id="PTHR11927:SF9">
    <property type="entry name" value="L-FUCOSYLTRANSFERASE"/>
    <property type="match status" value="1"/>
</dbReference>
<evidence type="ECO:0000256" key="1">
    <source>
        <dbReference type="ARBA" id="ARBA00022676"/>
    </source>
</evidence>
<dbReference type="GO" id="GO:0016020">
    <property type="term" value="C:membrane"/>
    <property type="evidence" value="ECO:0007669"/>
    <property type="project" value="InterPro"/>
</dbReference>
<dbReference type="GO" id="GO:0005975">
    <property type="term" value="P:carbohydrate metabolic process"/>
    <property type="evidence" value="ECO:0007669"/>
    <property type="project" value="InterPro"/>
</dbReference>
<organism evidence="3 4">
    <name type="scientific">Brachyspira aalborgi</name>
    <dbReference type="NCBI Taxonomy" id="29522"/>
    <lineage>
        <taxon>Bacteria</taxon>
        <taxon>Pseudomonadati</taxon>
        <taxon>Spirochaetota</taxon>
        <taxon>Spirochaetia</taxon>
        <taxon>Brachyspirales</taxon>
        <taxon>Brachyspiraceae</taxon>
        <taxon>Brachyspira</taxon>
    </lineage>
</organism>